<dbReference type="Proteomes" id="UP000254293">
    <property type="component" value="Unassembled WGS sequence"/>
</dbReference>
<organism evidence="1 2">
    <name type="scientific">Kingella potus</name>
    <dbReference type="NCBI Taxonomy" id="265175"/>
    <lineage>
        <taxon>Bacteria</taxon>
        <taxon>Pseudomonadati</taxon>
        <taxon>Pseudomonadota</taxon>
        <taxon>Betaproteobacteria</taxon>
        <taxon>Neisseriales</taxon>
        <taxon>Neisseriaceae</taxon>
        <taxon>Kingella</taxon>
    </lineage>
</organism>
<keyword evidence="2" id="KW-1185">Reference proteome</keyword>
<dbReference type="AlphaFoldDB" id="A0A377R3V2"/>
<gene>
    <name evidence="1" type="ORF">NCTC13336_02052</name>
</gene>
<name>A0A377R3V2_9NEIS</name>
<protein>
    <submittedName>
        <fullName evidence="1">Uncharacterized protein</fullName>
    </submittedName>
</protein>
<dbReference type="RefSeq" id="WP_115309057.1">
    <property type="nucleotide sequence ID" value="NZ_CP091516.1"/>
</dbReference>
<accession>A0A377R3V2</accession>
<proteinExistence type="predicted"/>
<evidence type="ECO:0000313" key="2">
    <source>
        <dbReference type="Proteomes" id="UP000254293"/>
    </source>
</evidence>
<dbReference type="OrthoDB" id="2679767at2"/>
<dbReference type="EMBL" id="UGJJ01000003">
    <property type="protein sequence ID" value="STR03156.1"/>
    <property type="molecule type" value="Genomic_DNA"/>
</dbReference>
<reference evidence="1 2" key="1">
    <citation type="submission" date="2018-06" db="EMBL/GenBank/DDBJ databases">
        <authorList>
            <consortium name="Pathogen Informatics"/>
            <person name="Doyle S."/>
        </authorList>
    </citation>
    <scope>NUCLEOTIDE SEQUENCE [LARGE SCALE GENOMIC DNA]</scope>
    <source>
        <strain evidence="1 2">NCTC13336</strain>
    </source>
</reference>
<sequence length="91" mass="10636">MMILKNLQTKGYEEIICKDGKEHHQLFAIKNNNNRFLTYYSSVRLDKLDQAEDYEIEEINEFATLKSAIRHILSKGAKLENFSVFKGNKPI</sequence>
<evidence type="ECO:0000313" key="1">
    <source>
        <dbReference type="EMBL" id="STR03156.1"/>
    </source>
</evidence>